<organism evidence="1 2">
    <name type="scientific">Mucuna pruriens</name>
    <name type="common">Velvet bean</name>
    <name type="synonym">Dolichos pruriens</name>
    <dbReference type="NCBI Taxonomy" id="157652"/>
    <lineage>
        <taxon>Eukaryota</taxon>
        <taxon>Viridiplantae</taxon>
        <taxon>Streptophyta</taxon>
        <taxon>Embryophyta</taxon>
        <taxon>Tracheophyta</taxon>
        <taxon>Spermatophyta</taxon>
        <taxon>Magnoliopsida</taxon>
        <taxon>eudicotyledons</taxon>
        <taxon>Gunneridae</taxon>
        <taxon>Pentapetalae</taxon>
        <taxon>rosids</taxon>
        <taxon>fabids</taxon>
        <taxon>Fabales</taxon>
        <taxon>Fabaceae</taxon>
        <taxon>Papilionoideae</taxon>
        <taxon>50 kb inversion clade</taxon>
        <taxon>NPAAA clade</taxon>
        <taxon>indigoferoid/millettioid clade</taxon>
        <taxon>Phaseoleae</taxon>
        <taxon>Mucuna</taxon>
    </lineage>
</organism>
<evidence type="ECO:0000313" key="2">
    <source>
        <dbReference type="Proteomes" id="UP000257109"/>
    </source>
</evidence>
<dbReference type="AlphaFoldDB" id="A0A371H9T6"/>
<reference evidence="1" key="1">
    <citation type="submission" date="2018-05" db="EMBL/GenBank/DDBJ databases">
        <title>Draft genome of Mucuna pruriens seed.</title>
        <authorList>
            <person name="Nnadi N.E."/>
            <person name="Vos R."/>
            <person name="Hasami M.H."/>
            <person name="Devisetty U.K."/>
            <person name="Aguiy J.C."/>
        </authorList>
    </citation>
    <scope>NUCLEOTIDE SEQUENCE [LARGE SCALE GENOMIC DNA]</scope>
    <source>
        <strain evidence="1">JCA_2017</strain>
    </source>
</reference>
<dbReference type="Proteomes" id="UP000257109">
    <property type="component" value="Unassembled WGS sequence"/>
</dbReference>
<evidence type="ECO:0000313" key="1">
    <source>
        <dbReference type="EMBL" id="RDX99562.1"/>
    </source>
</evidence>
<keyword evidence="2" id="KW-1185">Reference proteome</keyword>
<dbReference type="OrthoDB" id="1435547at2759"/>
<proteinExistence type="predicted"/>
<protein>
    <submittedName>
        <fullName evidence="1">Uncharacterized protein</fullName>
    </submittedName>
</protein>
<feature type="non-terminal residue" evidence="1">
    <location>
        <position position="1"/>
    </location>
</feature>
<dbReference type="EMBL" id="QJKJ01003201">
    <property type="protein sequence ID" value="RDX99562.1"/>
    <property type="molecule type" value="Genomic_DNA"/>
</dbReference>
<accession>A0A371H9T6</accession>
<comment type="caution">
    <text evidence="1">The sequence shown here is derived from an EMBL/GenBank/DDBJ whole genome shotgun (WGS) entry which is preliminary data.</text>
</comment>
<name>A0A371H9T6_MUCPR</name>
<sequence length="160" mass="18137">MCKFGMLQHILFPPHQLDDVHDLTTKGKENIDWLVQHVVFVDQWNQRHDFICSNILTNNLYMNPNSKYMIDRITTANMTATSITTSAQTSNVPPASMIENIGARKREGRGFEASPSNLTMHKGTSIVVLDTNNVDVSTTSQEITFQCHDPKSFRFNEGIH</sequence>
<gene>
    <name evidence="1" type="ORF">CR513_17377</name>
</gene>